<protein>
    <submittedName>
        <fullName evidence="2">Uncharacterized protein</fullName>
    </submittedName>
</protein>
<proteinExistence type="predicted"/>
<dbReference type="EMBL" id="LR862141">
    <property type="protein sequence ID" value="CAD1821360.1"/>
    <property type="molecule type" value="Genomic_DNA"/>
</dbReference>
<organism evidence="2">
    <name type="scientific">Ananas comosus var. bracteatus</name>
    <name type="common">red pineapple</name>
    <dbReference type="NCBI Taxonomy" id="296719"/>
    <lineage>
        <taxon>Eukaryota</taxon>
        <taxon>Viridiplantae</taxon>
        <taxon>Streptophyta</taxon>
        <taxon>Embryophyta</taxon>
        <taxon>Tracheophyta</taxon>
        <taxon>Spermatophyta</taxon>
        <taxon>Magnoliopsida</taxon>
        <taxon>Liliopsida</taxon>
        <taxon>Poales</taxon>
        <taxon>Bromeliaceae</taxon>
        <taxon>Bromelioideae</taxon>
        <taxon>Ananas</taxon>
    </lineage>
</organism>
<evidence type="ECO:0000313" key="2">
    <source>
        <dbReference type="EMBL" id="CAD1821360.1"/>
    </source>
</evidence>
<accession>A0A6V7NRX3</accession>
<name>A0A6V7NRX3_ANACO</name>
<reference evidence="2" key="1">
    <citation type="submission" date="2020-07" db="EMBL/GenBank/DDBJ databases">
        <authorList>
            <person name="Lin J."/>
        </authorList>
    </citation>
    <scope>NUCLEOTIDE SEQUENCE</scope>
</reference>
<feature type="region of interest" description="Disordered" evidence="1">
    <location>
        <begin position="65"/>
        <end position="97"/>
    </location>
</feature>
<dbReference type="AlphaFoldDB" id="A0A6V7NRX3"/>
<evidence type="ECO:0000256" key="1">
    <source>
        <dbReference type="SAM" id="MobiDB-lite"/>
    </source>
</evidence>
<sequence>MPLLGTCAGTRSGRAAASGARGRLRVAFPAPPPLCRYSSSGASRLSLSLRARGCGSLADGGALRPSPVSLSPRAGVRVARSPPLSDPGPTSSSLRSGPPCRVFVGPYPDLLLRPTWRVALLPAAPANPGPLSPCYGVGSNSFMGDDDRELKHEAGSRILQESSLSSTAFLEADFYKPRGCLLLLIRVLVFSAIFDYSRLQKVQVLIPVLFSCIWLIYMCET</sequence>
<gene>
    <name evidence="2" type="ORF">CB5_LOCUS4571</name>
</gene>